<dbReference type="InterPro" id="IPR052932">
    <property type="entry name" value="OprB_Porin"/>
</dbReference>
<evidence type="ECO:0000256" key="1">
    <source>
        <dbReference type="ARBA" id="ARBA00008769"/>
    </source>
</evidence>
<dbReference type="InterPro" id="IPR007049">
    <property type="entry name" value="Carb-sel_porin_OprB"/>
</dbReference>
<keyword evidence="4" id="KW-1185">Reference proteome</keyword>
<dbReference type="GO" id="GO:0008643">
    <property type="term" value="P:carbohydrate transport"/>
    <property type="evidence" value="ECO:0007669"/>
    <property type="project" value="InterPro"/>
</dbReference>
<sequence>MIGNLGGFRTTLAKYGIGFSSIGEGTFAANTLGTPRTVPGQYTFFGTVAPCVSKFSACAGNQVYFGQKPSAVFISQTTVTFDTSRYGVPDGQIAVALGAGLSSWVGFFPTSASLNGLEWWQTAFNKKLDIEIGYFSNAYRYMGTQIGGNFANTFGPGSSVNILLGESYFATPGANFTFHADGNFYDKAGVGVSGVVSGKTGNPLYDEYSENRTGFKFSPPNTGTFFIDELGYRNRPQPGTLFTWVRGGGMYNTAEFQNLSSSNPATKIRGNEGAFLLADQQLWQQDRSSAASARRGIYAGLTYMGAPEKKTAITSYYEGRAYWVGPLASRPADMLSFVYFHQDYSKYLTNSLDNLNLVSGGTAPGGYSSANSYSISYLAHLIPGLYGQFGLNYTDNPASVRYRNEGSALLVQASLTTVF</sequence>
<reference evidence="3" key="1">
    <citation type="journal article" date="2014" name="Int. J. Syst. Evol. Microbiol.">
        <title>Complete genome sequence of Corynebacterium casei LMG S-19264T (=DSM 44701T), isolated from a smear-ripened cheese.</title>
        <authorList>
            <consortium name="US DOE Joint Genome Institute (JGI-PGF)"/>
            <person name="Walter F."/>
            <person name="Albersmeier A."/>
            <person name="Kalinowski J."/>
            <person name="Ruckert C."/>
        </authorList>
    </citation>
    <scope>NUCLEOTIDE SEQUENCE</scope>
    <source>
        <strain evidence="3">CGMCC 1.15725</strain>
    </source>
</reference>
<dbReference type="GO" id="GO:0015288">
    <property type="term" value="F:porin activity"/>
    <property type="evidence" value="ECO:0007669"/>
    <property type="project" value="InterPro"/>
</dbReference>
<dbReference type="GO" id="GO:0016020">
    <property type="term" value="C:membrane"/>
    <property type="evidence" value="ECO:0007669"/>
    <property type="project" value="InterPro"/>
</dbReference>
<comment type="similarity">
    <text evidence="1 2">Belongs to the OprB family.</text>
</comment>
<dbReference type="PANTHER" id="PTHR37944:SF1">
    <property type="entry name" value="PORIN B"/>
    <property type="match status" value="1"/>
</dbReference>
<dbReference type="PANTHER" id="PTHR37944">
    <property type="entry name" value="PORIN B"/>
    <property type="match status" value="1"/>
</dbReference>
<name>A0A8J2Z1A3_9PROT</name>
<gene>
    <name evidence="3" type="ORF">GCM10011611_66930</name>
</gene>
<dbReference type="InterPro" id="IPR038673">
    <property type="entry name" value="OprB_sf"/>
</dbReference>
<evidence type="ECO:0000313" key="4">
    <source>
        <dbReference type="Proteomes" id="UP000646365"/>
    </source>
</evidence>
<dbReference type="Gene3D" id="2.40.160.180">
    <property type="entry name" value="Carbohydrate-selective porin OprB"/>
    <property type="match status" value="1"/>
</dbReference>
<evidence type="ECO:0000313" key="3">
    <source>
        <dbReference type="EMBL" id="GGF51098.1"/>
    </source>
</evidence>
<evidence type="ECO:0008006" key="5">
    <source>
        <dbReference type="Google" id="ProtNLM"/>
    </source>
</evidence>
<dbReference type="AlphaFoldDB" id="A0A8J2Z1A3"/>
<organism evidence="3 4">
    <name type="scientific">Aliidongia dinghuensis</name>
    <dbReference type="NCBI Taxonomy" id="1867774"/>
    <lineage>
        <taxon>Bacteria</taxon>
        <taxon>Pseudomonadati</taxon>
        <taxon>Pseudomonadota</taxon>
        <taxon>Alphaproteobacteria</taxon>
        <taxon>Rhodospirillales</taxon>
        <taxon>Dongiaceae</taxon>
        <taxon>Aliidongia</taxon>
    </lineage>
</organism>
<comment type="caution">
    <text evidence="3">The sequence shown here is derived from an EMBL/GenBank/DDBJ whole genome shotgun (WGS) entry which is preliminary data.</text>
</comment>
<protein>
    <recommendedName>
        <fullName evidence="5">Porin</fullName>
    </recommendedName>
</protein>
<evidence type="ECO:0000256" key="2">
    <source>
        <dbReference type="RuleBase" id="RU363072"/>
    </source>
</evidence>
<accession>A0A8J2Z1A3</accession>
<dbReference type="EMBL" id="BMJQ01000037">
    <property type="protein sequence ID" value="GGF51098.1"/>
    <property type="molecule type" value="Genomic_DNA"/>
</dbReference>
<dbReference type="Proteomes" id="UP000646365">
    <property type="component" value="Unassembled WGS sequence"/>
</dbReference>
<dbReference type="Pfam" id="PF04966">
    <property type="entry name" value="OprB"/>
    <property type="match status" value="1"/>
</dbReference>
<proteinExistence type="inferred from homology"/>
<reference evidence="3" key="2">
    <citation type="submission" date="2020-09" db="EMBL/GenBank/DDBJ databases">
        <authorList>
            <person name="Sun Q."/>
            <person name="Zhou Y."/>
        </authorList>
    </citation>
    <scope>NUCLEOTIDE SEQUENCE</scope>
    <source>
        <strain evidence="3">CGMCC 1.15725</strain>
    </source>
</reference>